<gene>
    <name evidence="1" type="ORF">SAMN05444388_1122</name>
</gene>
<protein>
    <submittedName>
        <fullName evidence="1">Uncharacterized protein</fullName>
    </submittedName>
</protein>
<dbReference type="EMBL" id="FQWH01000012">
    <property type="protein sequence ID" value="SHH52974.1"/>
    <property type="molecule type" value="Genomic_DNA"/>
</dbReference>
<reference evidence="1 2" key="1">
    <citation type="submission" date="2016-11" db="EMBL/GenBank/DDBJ databases">
        <authorList>
            <person name="Jaros S."/>
            <person name="Januszkiewicz K."/>
            <person name="Wedrychowicz H."/>
        </authorList>
    </citation>
    <scope>NUCLEOTIDE SEQUENCE [LARGE SCALE GENOMIC DNA]</scope>
    <source>
        <strain evidence="1 2">DSM 6792</strain>
    </source>
</reference>
<evidence type="ECO:0000313" key="1">
    <source>
        <dbReference type="EMBL" id="SHH52974.1"/>
    </source>
</evidence>
<name>A0A1M5TQI0_FLAJO</name>
<dbReference type="AlphaFoldDB" id="A0A1M5TQI0"/>
<evidence type="ECO:0000313" key="2">
    <source>
        <dbReference type="Proteomes" id="UP000184112"/>
    </source>
</evidence>
<dbReference type="Proteomes" id="UP000184112">
    <property type="component" value="Unassembled WGS sequence"/>
</dbReference>
<proteinExistence type="predicted"/>
<accession>A0A1M5TQI0</accession>
<organism evidence="1 2">
    <name type="scientific">Flavobacterium johnsoniae</name>
    <name type="common">Cytophaga johnsonae</name>
    <dbReference type="NCBI Taxonomy" id="986"/>
    <lineage>
        <taxon>Bacteria</taxon>
        <taxon>Pseudomonadati</taxon>
        <taxon>Bacteroidota</taxon>
        <taxon>Flavobacteriia</taxon>
        <taxon>Flavobacteriales</taxon>
        <taxon>Flavobacteriaceae</taxon>
        <taxon>Flavobacterium</taxon>
    </lineage>
</organism>
<sequence length="39" mass="4940">MLGFKRYNKIFTDKIFVVVDCKYLRKKDHLYNIWFQVRI</sequence>